<accession>A0AAX1Q1L6</accession>
<dbReference type="AlphaFoldDB" id="A0AAX1Q1L6"/>
<reference evidence="2 3" key="1">
    <citation type="submission" date="2016-03" db="EMBL/GenBank/DDBJ databases">
        <title>Comparison of Bacillus endophyticus and B. anthracis characteristics using whole genome sequence analysis and microbiological techniques.</title>
        <authorList>
            <person name="Lekota K.E."/>
            <person name="Mafofo J."/>
            <person name="Rees J."/>
            <person name="Muchadeyi F.C."/>
            <person name="Madoroba E."/>
            <person name="Van Heerden H."/>
        </authorList>
    </citation>
    <scope>NUCLEOTIDE SEQUENCE [LARGE SCALE GENOMIC DNA]</scope>
    <source>
        <strain evidence="2 3">3631_10C</strain>
    </source>
</reference>
<organism evidence="2 3">
    <name type="scientific">Priestia endophytica</name>
    <dbReference type="NCBI Taxonomy" id="135735"/>
    <lineage>
        <taxon>Bacteria</taxon>
        <taxon>Bacillati</taxon>
        <taxon>Bacillota</taxon>
        <taxon>Bacilli</taxon>
        <taxon>Bacillales</taxon>
        <taxon>Bacillaceae</taxon>
        <taxon>Priestia</taxon>
    </lineage>
</organism>
<name>A0AAX1Q1L6_9BACI</name>
<proteinExistence type="predicted"/>
<dbReference type="EMBL" id="LVYK01000059">
    <property type="protein sequence ID" value="RAS72070.1"/>
    <property type="molecule type" value="Genomic_DNA"/>
</dbReference>
<comment type="caution">
    <text evidence="2">The sequence shown here is derived from an EMBL/GenBank/DDBJ whole genome shotgun (WGS) entry which is preliminary data.</text>
</comment>
<keyword evidence="1" id="KW-0472">Membrane</keyword>
<feature type="transmembrane region" description="Helical" evidence="1">
    <location>
        <begin position="34"/>
        <end position="57"/>
    </location>
</feature>
<evidence type="ECO:0000313" key="3">
    <source>
        <dbReference type="Proteomes" id="UP000250174"/>
    </source>
</evidence>
<keyword evidence="1" id="KW-0812">Transmembrane</keyword>
<evidence type="ECO:0000313" key="2">
    <source>
        <dbReference type="EMBL" id="RAS72070.1"/>
    </source>
</evidence>
<protein>
    <submittedName>
        <fullName evidence="2">Uncharacterized protein</fullName>
    </submittedName>
</protein>
<gene>
    <name evidence="2" type="ORF">A3864_23625</name>
</gene>
<evidence type="ECO:0000256" key="1">
    <source>
        <dbReference type="SAM" id="Phobius"/>
    </source>
</evidence>
<dbReference type="Proteomes" id="UP000250174">
    <property type="component" value="Unassembled WGS sequence"/>
</dbReference>
<keyword evidence="1" id="KW-1133">Transmembrane helix</keyword>
<sequence>MATTVSKILTVGSCLSNCLMSIALVKKRGRKTKLFFLPLFLDFYLLALPTSVISSLFPFTSLF</sequence>